<dbReference type="Pfam" id="PF01638">
    <property type="entry name" value="HxlR"/>
    <property type="match status" value="1"/>
</dbReference>
<organism evidence="5 6">
    <name type="scientific">Chitinophaga agrisoli</name>
    <dbReference type="NCBI Taxonomy" id="2607653"/>
    <lineage>
        <taxon>Bacteria</taxon>
        <taxon>Pseudomonadati</taxon>
        <taxon>Bacteroidota</taxon>
        <taxon>Chitinophagia</taxon>
        <taxon>Chitinophagales</taxon>
        <taxon>Chitinophagaceae</taxon>
        <taxon>Chitinophaga</taxon>
    </lineage>
</organism>
<dbReference type="PANTHER" id="PTHR33204:SF29">
    <property type="entry name" value="TRANSCRIPTIONAL REGULATOR"/>
    <property type="match status" value="1"/>
</dbReference>
<dbReference type="InterPro" id="IPR002577">
    <property type="entry name" value="HTH_HxlR"/>
</dbReference>
<evidence type="ECO:0000256" key="1">
    <source>
        <dbReference type="ARBA" id="ARBA00023015"/>
    </source>
</evidence>
<dbReference type="SUPFAM" id="SSF46785">
    <property type="entry name" value="Winged helix' DNA-binding domain"/>
    <property type="match status" value="1"/>
</dbReference>
<proteinExistence type="predicted"/>
<evidence type="ECO:0000313" key="6">
    <source>
        <dbReference type="Proteomes" id="UP000324611"/>
    </source>
</evidence>
<dbReference type="RefSeq" id="WP_149838471.1">
    <property type="nucleotide sequence ID" value="NZ_VUOC01000002.1"/>
</dbReference>
<comment type="caution">
    <text evidence="5">The sequence shown here is derived from an EMBL/GenBank/DDBJ whole genome shotgun (WGS) entry which is preliminary data.</text>
</comment>
<reference evidence="5 6" key="1">
    <citation type="submission" date="2019-09" db="EMBL/GenBank/DDBJ databases">
        <title>Chitinophaga ginsengihumi sp. nov., isolated from soil of ginseng rhizosphere.</title>
        <authorList>
            <person name="Lee J."/>
        </authorList>
    </citation>
    <scope>NUCLEOTIDE SEQUENCE [LARGE SCALE GENOMIC DNA]</scope>
    <source>
        <strain evidence="5 6">BN140078</strain>
    </source>
</reference>
<dbReference type="AlphaFoldDB" id="A0A5B2VZB8"/>
<feature type="domain" description="HTH hxlR-type" evidence="4">
    <location>
        <begin position="18"/>
        <end position="112"/>
    </location>
</feature>
<reference evidence="5 6" key="2">
    <citation type="submission" date="2019-09" db="EMBL/GenBank/DDBJ databases">
        <authorList>
            <person name="Jin C."/>
        </authorList>
    </citation>
    <scope>NUCLEOTIDE SEQUENCE [LARGE SCALE GENOMIC DNA]</scope>
    <source>
        <strain evidence="5 6">BN140078</strain>
    </source>
</reference>
<dbReference type="Proteomes" id="UP000324611">
    <property type="component" value="Unassembled WGS sequence"/>
</dbReference>
<dbReference type="InterPro" id="IPR036388">
    <property type="entry name" value="WH-like_DNA-bd_sf"/>
</dbReference>
<keyword evidence="6" id="KW-1185">Reference proteome</keyword>
<keyword evidence="3" id="KW-0804">Transcription</keyword>
<keyword evidence="2" id="KW-0238">DNA-binding</keyword>
<evidence type="ECO:0000259" key="4">
    <source>
        <dbReference type="PROSITE" id="PS51118"/>
    </source>
</evidence>
<dbReference type="EMBL" id="VUOC01000002">
    <property type="protein sequence ID" value="KAA2243596.1"/>
    <property type="molecule type" value="Genomic_DNA"/>
</dbReference>
<dbReference type="PANTHER" id="PTHR33204">
    <property type="entry name" value="TRANSCRIPTIONAL REGULATOR, MARR FAMILY"/>
    <property type="match status" value="1"/>
</dbReference>
<evidence type="ECO:0000256" key="2">
    <source>
        <dbReference type="ARBA" id="ARBA00023125"/>
    </source>
</evidence>
<dbReference type="GO" id="GO:0003677">
    <property type="term" value="F:DNA binding"/>
    <property type="evidence" value="ECO:0007669"/>
    <property type="project" value="UniProtKB-KW"/>
</dbReference>
<dbReference type="InterPro" id="IPR036390">
    <property type="entry name" value="WH_DNA-bd_sf"/>
</dbReference>
<evidence type="ECO:0000313" key="5">
    <source>
        <dbReference type="EMBL" id="KAA2243596.1"/>
    </source>
</evidence>
<dbReference type="PROSITE" id="PS51118">
    <property type="entry name" value="HTH_HXLR"/>
    <property type="match status" value="1"/>
</dbReference>
<dbReference type="Gene3D" id="1.10.10.10">
    <property type="entry name" value="Winged helix-like DNA-binding domain superfamily/Winged helix DNA-binding domain"/>
    <property type="match status" value="1"/>
</dbReference>
<keyword evidence="1" id="KW-0805">Transcription regulation</keyword>
<sequence>MKKKDIHITPDTYDPAVCPVARTLGIIGGKWKPLILYLVSEGVNRFGKLSACLPGISKHMLTRQLRELEEDGILIRAVYPEVPPRVEYALTEKGRSLSAVTMAIMKWGQENL</sequence>
<evidence type="ECO:0000256" key="3">
    <source>
        <dbReference type="ARBA" id="ARBA00023163"/>
    </source>
</evidence>
<protein>
    <submittedName>
        <fullName evidence="5">Helix-turn-helix transcriptional regulator</fullName>
    </submittedName>
</protein>
<gene>
    <name evidence="5" type="ORF">F0L74_14000</name>
</gene>
<accession>A0A5B2VZB8</accession>
<name>A0A5B2VZB8_9BACT</name>